<accession>A0A336KMM2</accession>
<evidence type="ECO:0000256" key="6">
    <source>
        <dbReference type="ARBA" id="ARBA00023054"/>
    </source>
</evidence>
<protein>
    <recommendedName>
        <fullName evidence="10">Kinetochore protein NDC80</fullName>
    </recommendedName>
</protein>
<evidence type="ECO:0000256" key="2">
    <source>
        <dbReference type="ARBA" id="ARBA00022454"/>
    </source>
</evidence>
<comment type="similarity">
    <text evidence="1 10">Belongs to the NDC80/HEC1 family.</text>
</comment>
<keyword evidence="7 10" id="KW-0539">Nucleus</keyword>
<dbReference type="InterPro" id="IPR005550">
    <property type="entry name" value="Kinetochore_Ndc80"/>
</dbReference>
<dbReference type="GO" id="GO:0031262">
    <property type="term" value="C:Ndc80 complex"/>
    <property type="evidence" value="ECO:0007669"/>
    <property type="project" value="UniProtKB-UniRule"/>
</dbReference>
<dbReference type="PANTHER" id="PTHR10643">
    <property type="entry name" value="KINETOCHORE PROTEIN NDC80"/>
    <property type="match status" value="1"/>
</dbReference>
<feature type="region of interest" description="Disordered" evidence="12">
    <location>
        <begin position="1"/>
        <end position="24"/>
    </location>
</feature>
<keyword evidence="3 10" id="KW-0132">Cell division</keyword>
<feature type="coiled-coil region" evidence="11">
    <location>
        <begin position="485"/>
        <end position="608"/>
    </location>
</feature>
<feature type="compositionally biased region" description="Polar residues" evidence="12">
    <location>
        <begin position="36"/>
        <end position="54"/>
    </location>
</feature>
<dbReference type="EMBL" id="UFQT01000200">
    <property type="protein sequence ID" value="SSX21607.1"/>
    <property type="molecule type" value="Genomic_DNA"/>
</dbReference>
<dbReference type="OMA" id="CEANERE"/>
<comment type="subcellular location">
    <subcellularLocation>
        <location evidence="10">Chromosome</location>
        <location evidence="10">Centromere</location>
        <location evidence="10">Kinetochore</location>
    </subcellularLocation>
    <subcellularLocation>
        <location evidence="10">Nucleus</location>
    </subcellularLocation>
</comment>
<evidence type="ECO:0000313" key="14">
    <source>
        <dbReference type="EMBL" id="SSX01227.1"/>
    </source>
</evidence>
<dbReference type="GO" id="GO:0051315">
    <property type="term" value="P:attachment of mitotic spindle microtubules to kinetochore"/>
    <property type="evidence" value="ECO:0007669"/>
    <property type="project" value="UniProtKB-UniRule"/>
</dbReference>
<evidence type="ECO:0000256" key="10">
    <source>
        <dbReference type="RuleBase" id="RU368072"/>
    </source>
</evidence>
<dbReference type="Pfam" id="PF03801">
    <property type="entry name" value="Ndc80_HEC"/>
    <property type="match status" value="1"/>
</dbReference>
<evidence type="ECO:0000256" key="12">
    <source>
        <dbReference type="SAM" id="MobiDB-lite"/>
    </source>
</evidence>
<keyword evidence="5 10" id="KW-0995">Kinetochore</keyword>
<organism evidence="15">
    <name type="scientific">Culicoides sonorensis</name>
    <name type="common">Biting midge</name>
    <dbReference type="NCBI Taxonomy" id="179676"/>
    <lineage>
        <taxon>Eukaryota</taxon>
        <taxon>Metazoa</taxon>
        <taxon>Ecdysozoa</taxon>
        <taxon>Arthropoda</taxon>
        <taxon>Hexapoda</taxon>
        <taxon>Insecta</taxon>
        <taxon>Pterygota</taxon>
        <taxon>Neoptera</taxon>
        <taxon>Endopterygota</taxon>
        <taxon>Diptera</taxon>
        <taxon>Nematocera</taxon>
        <taxon>Chironomoidea</taxon>
        <taxon>Ceratopogonidae</taxon>
        <taxon>Ceratopogoninae</taxon>
        <taxon>Culicoides</taxon>
        <taxon>Monoculicoides</taxon>
    </lineage>
</organism>
<keyword evidence="2 10" id="KW-0158">Chromosome</keyword>
<feature type="domain" description="Kinetochore protein Ndc80 CH" evidence="13">
    <location>
        <begin position="94"/>
        <end position="207"/>
    </location>
</feature>
<dbReference type="VEuPathDB" id="VectorBase:CSON012496"/>
<reference evidence="15" key="1">
    <citation type="submission" date="2018-04" db="EMBL/GenBank/DDBJ databases">
        <authorList>
            <person name="Go L.Y."/>
            <person name="Mitchell J.A."/>
        </authorList>
    </citation>
    <scope>NUCLEOTIDE SEQUENCE</scope>
    <source>
        <tissue evidence="15">Whole organism</tissue>
    </source>
</reference>
<gene>
    <name evidence="15" type="primary">CSON012496</name>
    <name evidence="14" type="synonym">CSON004939</name>
</gene>
<name>A0A336KMM2_CULSO</name>
<evidence type="ECO:0000256" key="7">
    <source>
        <dbReference type="ARBA" id="ARBA00023242"/>
    </source>
</evidence>
<sequence length="642" mass="74074">MPAHPRRTTELLSSTDRTSERKSRIALPIRRTTQIGVSATKRAQSSDRYSTRGNSLLPPPVSTAKKVRSLSQTPLQFQTPTTPGNLTPLSNSYLQSADKRGPIEDKLFIHQEAARITNFAICHNLPGFGKDTKLRDVTCKQFTGLVEYMLEALMGNRQPLSGIDNIVKALHTLDYPYTINKSWLKTPTAGHVFNHVVLMLGWLLNLVDPPLMPGGETELDDFECINNLVHDAEFPTIIYQKHFMTKARNGFKLWDLQKDDEFSALNQELVDLYISQTTHGTIKNLKQLDNEIVALETELKKLQTVPEPSSELTEHHDQLEKELRDLKRALEGKQQIIQQLKQTLATDKSIYENEKKILKQREAEIERLRSQIQTQSMSKDDLKQLIQENHILRQTIETEMKNIEKIEDENSSAPIEISRLVKTKVQKVNELNQKLFKLAKEFDASVINFNPSDYEVDSTSSDIKSQLKMVKDAFSIIKQMLQETNENYKLNIINVASEIDELKAKLEQAEKKLKKIDEKTSIEIKNQNQVLSDLVKKFNEYDETNNKKRNEQDQLKKRISMVEAMIETEKIANNHVEEEKQIMMKKFLEEQQVMLADLRKNSTELDQKLEYYRRMKVDLKNLLVQKQKDVKGLLDKCMANKN</sequence>
<keyword evidence="4 10" id="KW-0498">Mitosis</keyword>
<evidence type="ECO:0000256" key="9">
    <source>
        <dbReference type="ARBA" id="ARBA00023328"/>
    </source>
</evidence>
<evidence type="ECO:0000256" key="5">
    <source>
        <dbReference type="ARBA" id="ARBA00022838"/>
    </source>
</evidence>
<dbReference type="EMBL" id="UFQT01000597">
    <property type="protein sequence ID" value="SSX25589.1"/>
    <property type="molecule type" value="Genomic_DNA"/>
</dbReference>
<dbReference type="GO" id="GO:0005634">
    <property type="term" value="C:nucleus"/>
    <property type="evidence" value="ECO:0007669"/>
    <property type="project" value="UniProtKB-SubCell"/>
</dbReference>
<evidence type="ECO:0000256" key="8">
    <source>
        <dbReference type="ARBA" id="ARBA00023306"/>
    </source>
</evidence>
<dbReference type="Gene3D" id="1.10.418.30">
    <property type="entry name" value="Ncd80 complex, Ncd80 subunit"/>
    <property type="match status" value="1"/>
</dbReference>
<evidence type="ECO:0000256" key="1">
    <source>
        <dbReference type="ARBA" id="ARBA00007050"/>
    </source>
</evidence>
<evidence type="ECO:0000313" key="16">
    <source>
        <dbReference type="EMBL" id="SSX21607.1"/>
    </source>
</evidence>
<dbReference type="VEuPathDB" id="VectorBase:CSON004939"/>
<evidence type="ECO:0000313" key="15">
    <source>
        <dbReference type="EMBL" id="SSX05228.1"/>
    </source>
</evidence>
<proteinExistence type="inferred from homology"/>
<feature type="coiled-coil region" evidence="11">
    <location>
        <begin position="285"/>
        <end position="409"/>
    </location>
</feature>
<evidence type="ECO:0000259" key="13">
    <source>
        <dbReference type="Pfam" id="PF03801"/>
    </source>
</evidence>
<keyword evidence="8 10" id="KW-0131">Cell cycle</keyword>
<dbReference type="InterPro" id="IPR038273">
    <property type="entry name" value="Ndc80_sf"/>
</dbReference>
<evidence type="ECO:0000256" key="3">
    <source>
        <dbReference type="ARBA" id="ARBA00022618"/>
    </source>
</evidence>
<reference evidence="16" key="2">
    <citation type="submission" date="2018-07" db="EMBL/GenBank/DDBJ databases">
        <authorList>
            <person name="Quirk P.G."/>
            <person name="Krulwich T.A."/>
        </authorList>
    </citation>
    <scope>NUCLEOTIDE SEQUENCE</scope>
</reference>
<keyword evidence="9 10" id="KW-0137">Centromere</keyword>
<evidence type="ECO:0000256" key="4">
    <source>
        <dbReference type="ARBA" id="ARBA00022776"/>
    </source>
</evidence>
<dbReference type="PANTHER" id="PTHR10643:SF2">
    <property type="entry name" value="KINETOCHORE PROTEIN NDC80 HOMOLOG"/>
    <property type="match status" value="1"/>
</dbReference>
<dbReference type="EMBL" id="UFQS01000200">
    <property type="protein sequence ID" value="SSX01227.1"/>
    <property type="molecule type" value="Genomic_DNA"/>
</dbReference>
<dbReference type="InterPro" id="IPR055260">
    <property type="entry name" value="Ndc80_CH"/>
</dbReference>
<feature type="region of interest" description="Disordered" evidence="12">
    <location>
        <begin position="36"/>
        <end position="62"/>
    </location>
</feature>
<comment type="function">
    <text evidence="10">Acts as a component of the essential kinetochore-associated NDC80 complex, which is required for chromosome segregation and spindle checkpoint activity.</text>
</comment>
<dbReference type="GO" id="GO:0051301">
    <property type="term" value="P:cell division"/>
    <property type="evidence" value="ECO:0007669"/>
    <property type="project" value="UniProtKB-UniRule"/>
</dbReference>
<dbReference type="AlphaFoldDB" id="A0A336KMM2"/>
<dbReference type="EMBL" id="UFQS01000597">
    <property type="protein sequence ID" value="SSX05228.1"/>
    <property type="molecule type" value="Genomic_DNA"/>
</dbReference>
<keyword evidence="6 11" id="KW-0175">Coiled coil</keyword>
<evidence type="ECO:0000256" key="11">
    <source>
        <dbReference type="SAM" id="Coils"/>
    </source>
</evidence>
<comment type="subunit">
    <text evidence="10">Component of the NDC80 complex.</text>
</comment>